<dbReference type="InterPro" id="IPR029021">
    <property type="entry name" value="Prot-tyrosine_phosphatase-like"/>
</dbReference>
<dbReference type="Gene3D" id="3.90.190.10">
    <property type="entry name" value="Protein tyrosine phosphatase superfamily"/>
    <property type="match status" value="1"/>
</dbReference>
<name>A0A7R9KD68_9ACAR</name>
<dbReference type="PANTHER" id="PTHR46495:SF1">
    <property type="entry name" value="DUAL SPECIFICITY PHOSPHATASE 21"/>
    <property type="match status" value="1"/>
</dbReference>
<keyword evidence="2" id="KW-1185">Reference proteome</keyword>
<accession>A0A7R9KD68</accession>
<reference evidence="1" key="1">
    <citation type="submission" date="2020-11" db="EMBL/GenBank/DDBJ databases">
        <authorList>
            <person name="Tran Van P."/>
        </authorList>
    </citation>
    <scope>NUCLEOTIDE SEQUENCE</scope>
</reference>
<organism evidence="1">
    <name type="scientific">Medioppia subpectinata</name>
    <dbReference type="NCBI Taxonomy" id="1979941"/>
    <lineage>
        <taxon>Eukaryota</taxon>
        <taxon>Metazoa</taxon>
        <taxon>Ecdysozoa</taxon>
        <taxon>Arthropoda</taxon>
        <taxon>Chelicerata</taxon>
        <taxon>Arachnida</taxon>
        <taxon>Acari</taxon>
        <taxon>Acariformes</taxon>
        <taxon>Sarcoptiformes</taxon>
        <taxon>Oribatida</taxon>
        <taxon>Brachypylina</taxon>
        <taxon>Oppioidea</taxon>
        <taxon>Oppiidae</taxon>
        <taxon>Medioppia</taxon>
    </lineage>
</organism>
<evidence type="ECO:0000313" key="1">
    <source>
        <dbReference type="EMBL" id="CAD7620912.1"/>
    </source>
</evidence>
<dbReference type="GO" id="GO:0004725">
    <property type="term" value="F:protein tyrosine phosphatase activity"/>
    <property type="evidence" value="ECO:0007669"/>
    <property type="project" value="TreeGrafter"/>
</dbReference>
<dbReference type="GO" id="GO:0005737">
    <property type="term" value="C:cytoplasm"/>
    <property type="evidence" value="ECO:0007669"/>
    <property type="project" value="TreeGrafter"/>
</dbReference>
<dbReference type="AlphaFoldDB" id="A0A7R9KD68"/>
<dbReference type="PANTHER" id="PTHR46495">
    <property type="entry name" value="DUAL SPECIFICITY PROTEIN PHOSPHATASE 21"/>
    <property type="match status" value="1"/>
</dbReference>
<evidence type="ECO:0000313" key="2">
    <source>
        <dbReference type="Proteomes" id="UP000759131"/>
    </source>
</evidence>
<dbReference type="OrthoDB" id="285418at2759"/>
<proteinExistence type="predicted"/>
<protein>
    <submittedName>
        <fullName evidence="1">Uncharacterized protein</fullName>
    </submittedName>
</protein>
<dbReference type="EMBL" id="CAJPIZ010000400">
    <property type="protein sequence ID" value="CAG2101342.1"/>
    <property type="molecule type" value="Genomic_DNA"/>
</dbReference>
<dbReference type="SUPFAM" id="SSF52799">
    <property type="entry name" value="(Phosphotyrosine protein) phosphatases II"/>
    <property type="match status" value="1"/>
</dbReference>
<dbReference type="Proteomes" id="UP000759131">
    <property type="component" value="Unassembled WGS sequence"/>
</dbReference>
<gene>
    <name evidence="1" type="ORF">OSB1V03_LOCUS1392</name>
</gene>
<sequence>MKYLRMSLKDSYNLLHKKRPIVRPNGSFFRQLIDYEWRLFGKNSVKMIYLEHLNIEVPDLFVHEYKKMVLLEAIIARTRHPHRTGFGSKTNLING</sequence>
<dbReference type="EMBL" id="OC854975">
    <property type="protein sequence ID" value="CAD7620912.1"/>
    <property type="molecule type" value="Genomic_DNA"/>
</dbReference>